<evidence type="ECO:0000313" key="11">
    <source>
        <dbReference type="EMBL" id="RDD63602.1"/>
    </source>
</evidence>
<evidence type="ECO:0000256" key="1">
    <source>
        <dbReference type="ARBA" id="ARBA00004752"/>
    </source>
</evidence>
<organism evidence="11 12">
    <name type="scientific">Ferruginivarius sediminum</name>
    <dbReference type="NCBI Taxonomy" id="2661937"/>
    <lineage>
        <taxon>Bacteria</taxon>
        <taxon>Pseudomonadati</taxon>
        <taxon>Pseudomonadota</taxon>
        <taxon>Alphaproteobacteria</taxon>
        <taxon>Rhodospirillales</taxon>
        <taxon>Rhodospirillaceae</taxon>
        <taxon>Ferruginivarius</taxon>
    </lineage>
</organism>
<dbReference type="UniPathway" id="UPA00219"/>
<reference evidence="11 12" key="1">
    <citation type="submission" date="2018-07" db="EMBL/GenBank/DDBJ databases">
        <title>Venubactetium sediminum gen. nov., sp. nov., isolated from a marine solar saltern.</title>
        <authorList>
            <person name="Wang S."/>
        </authorList>
    </citation>
    <scope>NUCLEOTIDE SEQUENCE [LARGE SCALE GENOMIC DNA]</scope>
    <source>
        <strain evidence="11 12">WD2A32</strain>
    </source>
</reference>
<dbReference type="GO" id="GO:0018104">
    <property type="term" value="P:peptidoglycan-protein cross-linking"/>
    <property type="evidence" value="ECO:0007669"/>
    <property type="project" value="TreeGrafter"/>
</dbReference>
<keyword evidence="4" id="KW-0808">Transferase</keyword>
<feature type="domain" description="L,D-TPase catalytic" evidence="10">
    <location>
        <begin position="173"/>
        <end position="304"/>
    </location>
</feature>
<evidence type="ECO:0000256" key="8">
    <source>
        <dbReference type="ARBA" id="ARBA00023316"/>
    </source>
</evidence>
<dbReference type="Proteomes" id="UP000253941">
    <property type="component" value="Unassembled WGS sequence"/>
</dbReference>
<evidence type="ECO:0000256" key="9">
    <source>
        <dbReference type="PROSITE-ProRule" id="PRU01373"/>
    </source>
</evidence>
<dbReference type="Pfam" id="PF03734">
    <property type="entry name" value="YkuD"/>
    <property type="match status" value="1"/>
</dbReference>
<name>A0A369TFK4_9PROT</name>
<dbReference type="EMBL" id="QPMH01000002">
    <property type="protein sequence ID" value="RDD63602.1"/>
    <property type="molecule type" value="Genomic_DNA"/>
</dbReference>
<dbReference type="GO" id="GO:0071972">
    <property type="term" value="F:peptidoglycan L,D-transpeptidase activity"/>
    <property type="evidence" value="ECO:0007669"/>
    <property type="project" value="TreeGrafter"/>
</dbReference>
<dbReference type="CDD" id="cd16913">
    <property type="entry name" value="YkuD_like"/>
    <property type="match status" value="1"/>
</dbReference>
<proteinExistence type="inferred from homology"/>
<evidence type="ECO:0000313" key="12">
    <source>
        <dbReference type="Proteomes" id="UP000253941"/>
    </source>
</evidence>
<evidence type="ECO:0000256" key="2">
    <source>
        <dbReference type="ARBA" id="ARBA00005992"/>
    </source>
</evidence>
<evidence type="ECO:0000256" key="7">
    <source>
        <dbReference type="ARBA" id="ARBA00022984"/>
    </source>
</evidence>
<feature type="active site" description="Nucleophile" evidence="9">
    <location>
        <position position="280"/>
    </location>
</feature>
<keyword evidence="3" id="KW-0328">Glycosyltransferase</keyword>
<keyword evidence="12" id="KW-1185">Reference proteome</keyword>
<protein>
    <submittedName>
        <fullName evidence="11">Peptigoglycan-binding protein LysM</fullName>
    </submittedName>
</protein>
<gene>
    <name evidence="11" type="ORF">DRB17_03585</name>
</gene>
<dbReference type="GO" id="GO:0016757">
    <property type="term" value="F:glycosyltransferase activity"/>
    <property type="evidence" value="ECO:0007669"/>
    <property type="project" value="UniProtKB-KW"/>
</dbReference>
<dbReference type="InterPro" id="IPR018392">
    <property type="entry name" value="LysM"/>
</dbReference>
<keyword evidence="6 9" id="KW-0133">Cell shape</keyword>
<dbReference type="PANTHER" id="PTHR30582:SF24">
    <property type="entry name" value="L,D-TRANSPEPTIDASE ERFK_SRFK-RELATED"/>
    <property type="match status" value="1"/>
</dbReference>
<dbReference type="InterPro" id="IPR050979">
    <property type="entry name" value="LD-transpeptidase"/>
</dbReference>
<evidence type="ECO:0000256" key="5">
    <source>
        <dbReference type="ARBA" id="ARBA00022801"/>
    </source>
</evidence>
<dbReference type="SUPFAM" id="SSF141523">
    <property type="entry name" value="L,D-transpeptidase catalytic domain-like"/>
    <property type="match status" value="1"/>
</dbReference>
<dbReference type="CDD" id="cd00118">
    <property type="entry name" value="LysM"/>
    <property type="match status" value="1"/>
</dbReference>
<feature type="active site" description="Proton donor/acceptor" evidence="9">
    <location>
        <position position="264"/>
    </location>
</feature>
<dbReference type="GO" id="GO:0071555">
    <property type="term" value="P:cell wall organization"/>
    <property type="evidence" value="ECO:0007669"/>
    <property type="project" value="UniProtKB-UniRule"/>
</dbReference>
<comment type="caution">
    <text evidence="11">The sequence shown here is derived from an EMBL/GenBank/DDBJ whole genome shotgun (WGS) entry which is preliminary data.</text>
</comment>
<accession>A0A369TFK4</accession>
<evidence type="ECO:0000256" key="6">
    <source>
        <dbReference type="ARBA" id="ARBA00022960"/>
    </source>
</evidence>
<dbReference type="AlphaFoldDB" id="A0A369TFK4"/>
<dbReference type="InterPro" id="IPR038063">
    <property type="entry name" value="Transpep_catalytic_dom"/>
</dbReference>
<sequence length="381" mass="41516">MRLSIRSRSSLAKAWGEAIARRMPANVTRRTLPSWRRHAHIYRGSINFRGHKPNAAETGTNIADNVDMPIAFKGFRILAAAFIGMLQLAACASAEPPKDPPAEESSAEALGIVGGMASTTTAYEDTLLDVAYRHGVGFVELVAANPGVDPWLPGEGTRVVLPKQHILPDAPQEGIVVNLAEMRIYYYPPDGAAVQTYPVGIGRSGKSTPLGLTKVASKRKDPIWYPTEATRKDNPELPKVVPAGPENPLGAHALDLGWPAYLIHGTNNVWGIGRRVSRGCIRMYPEDIERLFAQVKPGTPTNVVDQPIKFAWMDGALYMEAHTTQAQAEQLEESGSFEPDEDLQLARLVGRALGGRLVPLDWQLIEKTAAERRGVPVKVSE</sequence>
<dbReference type="InterPro" id="IPR005490">
    <property type="entry name" value="LD_TPept_cat_dom"/>
</dbReference>
<keyword evidence="5" id="KW-0378">Hydrolase</keyword>
<evidence type="ECO:0000256" key="3">
    <source>
        <dbReference type="ARBA" id="ARBA00022676"/>
    </source>
</evidence>
<dbReference type="GO" id="GO:0005576">
    <property type="term" value="C:extracellular region"/>
    <property type="evidence" value="ECO:0007669"/>
    <property type="project" value="TreeGrafter"/>
</dbReference>
<dbReference type="GO" id="GO:0008360">
    <property type="term" value="P:regulation of cell shape"/>
    <property type="evidence" value="ECO:0007669"/>
    <property type="project" value="UniProtKB-UniRule"/>
</dbReference>
<keyword evidence="8 9" id="KW-0961">Cell wall biogenesis/degradation</keyword>
<comment type="similarity">
    <text evidence="2">Belongs to the YkuD family.</text>
</comment>
<evidence type="ECO:0000256" key="4">
    <source>
        <dbReference type="ARBA" id="ARBA00022679"/>
    </source>
</evidence>
<keyword evidence="7 9" id="KW-0573">Peptidoglycan synthesis</keyword>
<evidence type="ECO:0000259" key="10">
    <source>
        <dbReference type="PROSITE" id="PS52029"/>
    </source>
</evidence>
<dbReference type="PROSITE" id="PS52029">
    <property type="entry name" value="LD_TPASE"/>
    <property type="match status" value="1"/>
</dbReference>
<dbReference type="Gene3D" id="2.40.440.10">
    <property type="entry name" value="L,D-transpeptidase catalytic domain-like"/>
    <property type="match status" value="1"/>
</dbReference>
<comment type="pathway">
    <text evidence="1 9">Cell wall biogenesis; peptidoglycan biosynthesis.</text>
</comment>
<dbReference type="PANTHER" id="PTHR30582">
    <property type="entry name" value="L,D-TRANSPEPTIDASE"/>
    <property type="match status" value="1"/>
</dbReference>